<proteinExistence type="predicted"/>
<dbReference type="EMBL" id="AMFJ01000754">
    <property type="protein sequence ID" value="EKE26579.1"/>
    <property type="molecule type" value="Genomic_DNA"/>
</dbReference>
<protein>
    <submittedName>
        <fullName evidence="1">Uncharacterized protein</fullName>
    </submittedName>
</protein>
<reference evidence="1" key="1">
    <citation type="journal article" date="2012" name="Science">
        <title>Fermentation, hydrogen, and sulfur metabolism in multiple uncultivated bacterial phyla.</title>
        <authorList>
            <person name="Wrighton K.C."/>
            <person name="Thomas B.C."/>
            <person name="Sharon I."/>
            <person name="Miller C.S."/>
            <person name="Castelle C.J."/>
            <person name="VerBerkmoes N.C."/>
            <person name="Wilkins M.J."/>
            <person name="Hettich R.L."/>
            <person name="Lipton M.S."/>
            <person name="Williams K.H."/>
            <person name="Long P.E."/>
            <person name="Banfield J.F."/>
        </authorList>
    </citation>
    <scope>NUCLEOTIDE SEQUENCE [LARGE SCALE GENOMIC DNA]</scope>
</reference>
<gene>
    <name evidence="1" type="ORF">ACD_4C00238G0008</name>
</gene>
<dbReference type="AlphaFoldDB" id="K2G8X6"/>
<sequence length="145" mass="16665">MNKLWQSSDVVENKDELENSLSSNERKVLEILDTKDYLNNLKHFSDKFKETLSFLFKNGIQVSEKEKLFKTISWSLIDLFNVIIHFKSSNDEAFKANSNNNILLAELSKLNSAQIFYSVDKLANILGILKKSQQIMEEILASTNS</sequence>
<accession>K2G8X6</accession>
<name>K2G8X6_9BACT</name>
<evidence type="ECO:0000313" key="1">
    <source>
        <dbReference type="EMBL" id="EKE26579.1"/>
    </source>
</evidence>
<organism evidence="1">
    <name type="scientific">uncultured bacterium</name>
    <name type="common">gcode 4</name>
    <dbReference type="NCBI Taxonomy" id="1234023"/>
    <lineage>
        <taxon>Bacteria</taxon>
        <taxon>environmental samples</taxon>
    </lineage>
</organism>
<comment type="caution">
    <text evidence="1">The sequence shown here is derived from an EMBL/GenBank/DDBJ whole genome shotgun (WGS) entry which is preliminary data.</text>
</comment>